<sequence length="327" mass="33544">MAFLGKLGGAACLSVFIFTGGASAQDTAVWPEREIVFIVPYAAGGPTDILARLVGQKLQEQFGKSVIIENKPGGNGSIGAVAAARADADGYTIYLGGISTMSVAPALSADLPYDPNSDFTPVSLLSRQSILLMAPPDFPVKTLAEYIAAAKADPGGVSYATSGNGTSGHMAAELFQLAAGVKLNHIPYKGSSPALNDLIGGQVNSMFGTMLAAVPNVRSGAIKGIAVSGETRSAALPDVPTFAEQGLSDYEPGSWNGIYVPDGTPPEVVDKLNAAIAVALKSTDLAEKLAADGSVPAHSTPAELGELMRAEQAKWKEVVEKAGVTIQ</sequence>
<dbReference type="Proteomes" id="UP000295351">
    <property type="component" value="Unassembled WGS sequence"/>
</dbReference>
<dbReference type="PANTHER" id="PTHR42928:SF5">
    <property type="entry name" value="BLR1237 PROTEIN"/>
    <property type="match status" value="1"/>
</dbReference>
<keyword evidence="2" id="KW-0732">Signal</keyword>
<dbReference type="RefSeq" id="WP_133036578.1">
    <property type="nucleotide sequence ID" value="NZ_BAABEI010000001.1"/>
</dbReference>
<keyword evidence="3" id="KW-0675">Receptor</keyword>
<dbReference type="Pfam" id="PF03401">
    <property type="entry name" value="TctC"/>
    <property type="match status" value="1"/>
</dbReference>
<feature type="chain" id="PRO_5020975854" evidence="2">
    <location>
        <begin position="25"/>
        <end position="327"/>
    </location>
</feature>
<evidence type="ECO:0000313" key="3">
    <source>
        <dbReference type="EMBL" id="TCN35418.1"/>
    </source>
</evidence>
<evidence type="ECO:0000256" key="1">
    <source>
        <dbReference type="ARBA" id="ARBA00006987"/>
    </source>
</evidence>
<comment type="similarity">
    <text evidence="1">Belongs to the UPF0065 (bug) family.</text>
</comment>
<dbReference type="PANTHER" id="PTHR42928">
    <property type="entry name" value="TRICARBOXYLATE-BINDING PROTEIN"/>
    <property type="match status" value="1"/>
</dbReference>
<dbReference type="PIRSF" id="PIRSF017082">
    <property type="entry name" value="YflP"/>
    <property type="match status" value="1"/>
</dbReference>
<feature type="signal peptide" evidence="2">
    <location>
        <begin position="1"/>
        <end position="24"/>
    </location>
</feature>
<comment type="caution">
    <text evidence="3">The sequence shown here is derived from an EMBL/GenBank/DDBJ whole genome shotgun (WGS) entry which is preliminary data.</text>
</comment>
<gene>
    <name evidence="3" type="ORF">EV665_12828</name>
</gene>
<organism evidence="3 4">
    <name type="scientific">Shinella granuli</name>
    <dbReference type="NCBI Taxonomy" id="323621"/>
    <lineage>
        <taxon>Bacteria</taxon>
        <taxon>Pseudomonadati</taxon>
        <taxon>Pseudomonadota</taxon>
        <taxon>Alphaproteobacteria</taxon>
        <taxon>Hyphomicrobiales</taxon>
        <taxon>Rhizobiaceae</taxon>
        <taxon>Shinella</taxon>
    </lineage>
</organism>
<dbReference type="InterPro" id="IPR042100">
    <property type="entry name" value="Bug_dom1"/>
</dbReference>
<dbReference type="EMBL" id="SLVX01000028">
    <property type="protein sequence ID" value="TCN35418.1"/>
    <property type="molecule type" value="Genomic_DNA"/>
</dbReference>
<accession>A0A4R2C4S5</accession>
<protein>
    <submittedName>
        <fullName evidence="3">Tripartite-type tricarboxylate transporter receptor subunit TctC</fullName>
    </submittedName>
</protein>
<keyword evidence="4" id="KW-1185">Reference proteome</keyword>
<dbReference type="Gene3D" id="3.40.190.10">
    <property type="entry name" value="Periplasmic binding protein-like II"/>
    <property type="match status" value="1"/>
</dbReference>
<dbReference type="AlphaFoldDB" id="A0A4R2C4S5"/>
<evidence type="ECO:0000313" key="4">
    <source>
        <dbReference type="Proteomes" id="UP000295351"/>
    </source>
</evidence>
<dbReference type="InterPro" id="IPR005064">
    <property type="entry name" value="BUG"/>
</dbReference>
<evidence type="ECO:0000256" key="2">
    <source>
        <dbReference type="SAM" id="SignalP"/>
    </source>
</evidence>
<name>A0A4R2C4S5_SHIGR</name>
<reference evidence="3 4" key="1">
    <citation type="submission" date="2019-03" db="EMBL/GenBank/DDBJ databases">
        <title>Genomic Encyclopedia of Type Strains, Phase IV (KMG-IV): sequencing the most valuable type-strain genomes for metagenomic binning, comparative biology and taxonomic classification.</title>
        <authorList>
            <person name="Goeker M."/>
        </authorList>
    </citation>
    <scope>NUCLEOTIDE SEQUENCE [LARGE SCALE GENOMIC DNA]</scope>
    <source>
        <strain evidence="3 4">DSM 18401</strain>
    </source>
</reference>
<dbReference type="SUPFAM" id="SSF53850">
    <property type="entry name" value="Periplasmic binding protein-like II"/>
    <property type="match status" value="1"/>
</dbReference>
<dbReference type="Gene3D" id="3.40.190.150">
    <property type="entry name" value="Bordetella uptake gene, domain 1"/>
    <property type="match status" value="1"/>
</dbReference>
<proteinExistence type="inferred from homology"/>
<dbReference type="CDD" id="cd13578">
    <property type="entry name" value="PBP2_Bug27"/>
    <property type="match status" value="1"/>
</dbReference>